<dbReference type="InterPro" id="IPR036291">
    <property type="entry name" value="NAD(P)-bd_dom_sf"/>
</dbReference>
<evidence type="ECO:0000313" key="13">
    <source>
        <dbReference type="Proteomes" id="UP000093309"/>
    </source>
</evidence>
<evidence type="ECO:0000256" key="3">
    <source>
        <dbReference type="ARBA" id="ARBA00012954"/>
    </source>
</evidence>
<evidence type="ECO:0000256" key="2">
    <source>
        <dbReference type="ARBA" id="ARBA00006601"/>
    </source>
</evidence>
<dbReference type="PIRSF" id="PIRSF000124">
    <property type="entry name" value="UDPglc_GDPman_dh"/>
    <property type="match status" value="1"/>
</dbReference>
<evidence type="ECO:0000259" key="11">
    <source>
        <dbReference type="SMART" id="SM00984"/>
    </source>
</evidence>
<dbReference type="PANTHER" id="PTHR43750">
    <property type="entry name" value="UDP-GLUCOSE 6-DEHYDROGENASE TUAD"/>
    <property type="match status" value="1"/>
</dbReference>
<name>A0A1C1A5B4_9BACL</name>
<protein>
    <recommendedName>
        <fullName evidence="3 7">UDP-glucose 6-dehydrogenase</fullName>
        <ecNumber evidence="3 7">1.1.1.22</ecNumber>
    </recommendedName>
</protein>
<evidence type="ECO:0000256" key="7">
    <source>
        <dbReference type="PIRNR" id="PIRNR000124"/>
    </source>
</evidence>
<dbReference type="InterPro" id="IPR028357">
    <property type="entry name" value="UDPglc_DH_bac"/>
</dbReference>
<gene>
    <name evidence="12" type="ORF">A8709_16045</name>
</gene>
<feature type="binding site" evidence="10">
    <location>
        <position position="23"/>
    </location>
    <ligand>
        <name>NAD(+)</name>
        <dbReference type="ChEBI" id="CHEBI:57540"/>
    </ligand>
</feature>
<comment type="pathway">
    <text evidence="1">Nucleotide-sugar biosynthesis; UDP-alpha-D-glucuronate biosynthesis; UDP-alpha-D-glucuronate from UDP-alpha-D-glucose: step 1/1.</text>
</comment>
<feature type="binding site" evidence="9">
    <location>
        <begin position="242"/>
        <end position="246"/>
    </location>
    <ligand>
        <name>substrate</name>
    </ligand>
</feature>
<dbReference type="UniPathway" id="UPA00038">
    <property type="reaction ID" value="UER00491"/>
</dbReference>
<dbReference type="EC" id="1.1.1.22" evidence="3 7"/>
<evidence type="ECO:0000256" key="1">
    <source>
        <dbReference type="ARBA" id="ARBA00004701"/>
    </source>
</evidence>
<dbReference type="SUPFAM" id="SSF48179">
    <property type="entry name" value="6-phosphogluconate dehydrogenase C-terminal domain-like"/>
    <property type="match status" value="1"/>
</dbReference>
<feature type="domain" description="UDP-glucose/GDP-mannose dehydrogenase C-terminal" evidence="11">
    <location>
        <begin position="306"/>
        <end position="407"/>
    </location>
</feature>
<comment type="caution">
    <text evidence="12">The sequence shown here is derived from an EMBL/GenBank/DDBJ whole genome shotgun (WGS) entry which is preliminary data.</text>
</comment>
<feature type="binding site" evidence="10">
    <location>
        <position position="114"/>
    </location>
    <ligand>
        <name>NAD(+)</name>
        <dbReference type="ChEBI" id="CHEBI:57540"/>
    </ligand>
</feature>
<dbReference type="SUPFAM" id="SSF52413">
    <property type="entry name" value="UDP-glucose/GDP-mannose dehydrogenase C-terminal domain"/>
    <property type="match status" value="1"/>
</dbReference>
<dbReference type="SMART" id="SM00984">
    <property type="entry name" value="UDPG_MGDP_dh_C"/>
    <property type="match status" value="1"/>
</dbReference>
<dbReference type="SUPFAM" id="SSF51735">
    <property type="entry name" value="NAD(P)-binding Rossmann-fold domains"/>
    <property type="match status" value="1"/>
</dbReference>
<evidence type="ECO:0000256" key="6">
    <source>
        <dbReference type="ARBA" id="ARBA00047473"/>
    </source>
</evidence>
<dbReference type="Gene3D" id="1.20.5.100">
    <property type="entry name" value="Cytochrome c1, transmembrane anchor, C-terminal"/>
    <property type="match status" value="1"/>
</dbReference>
<dbReference type="Proteomes" id="UP000093309">
    <property type="component" value="Unassembled WGS sequence"/>
</dbReference>
<comment type="catalytic activity">
    <reaction evidence="6 7">
        <text>UDP-alpha-D-glucose + 2 NAD(+) + H2O = UDP-alpha-D-glucuronate + 2 NADH + 3 H(+)</text>
        <dbReference type="Rhea" id="RHEA:23596"/>
        <dbReference type="ChEBI" id="CHEBI:15377"/>
        <dbReference type="ChEBI" id="CHEBI:15378"/>
        <dbReference type="ChEBI" id="CHEBI:57540"/>
        <dbReference type="ChEBI" id="CHEBI:57945"/>
        <dbReference type="ChEBI" id="CHEBI:58052"/>
        <dbReference type="ChEBI" id="CHEBI:58885"/>
        <dbReference type="EC" id="1.1.1.22"/>
    </reaction>
</comment>
<keyword evidence="13" id="KW-1185">Reference proteome</keyword>
<dbReference type="InterPro" id="IPR014027">
    <property type="entry name" value="UDP-Glc/GDP-Man_DH_C"/>
</dbReference>
<feature type="binding site" evidence="10">
    <location>
        <position position="148"/>
    </location>
    <ligand>
        <name>NAD(+)</name>
        <dbReference type="ChEBI" id="CHEBI:57540"/>
    </ligand>
</feature>
<feature type="binding site" evidence="10">
    <location>
        <position position="256"/>
    </location>
    <ligand>
        <name>NAD(+)</name>
        <dbReference type="ChEBI" id="CHEBI:57540"/>
    </ligand>
</feature>
<dbReference type="EMBL" id="LYPC01000014">
    <property type="protein sequence ID" value="OCT15755.1"/>
    <property type="molecule type" value="Genomic_DNA"/>
</dbReference>
<keyword evidence="4 7" id="KW-0560">Oxidoreductase</keyword>
<dbReference type="Pfam" id="PF03720">
    <property type="entry name" value="UDPG_MGDP_dh_C"/>
    <property type="match status" value="1"/>
</dbReference>
<dbReference type="PANTHER" id="PTHR43750:SF3">
    <property type="entry name" value="UDP-GLUCOSE 6-DEHYDROGENASE TUAD"/>
    <property type="match status" value="1"/>
</dbReference>
<feature type="binding site" evidence="9">
    <location>
        <position position="197"/>
    </location>
    <ligand>
        <name>substrate</name>
    </ligand>
</feature>
<dbReference type="PIRSF" id="PIRSF500134">
    <property type="entry name" value="UDPglc_DH_bac"/>
    <property type="match status" value="1"/>
</dbReference>
<dbReference type="NCBIfam" id="TIGR03026">
    <property type="entry name" value="NDP-sugDHase"/>
    <property type="match status" value="1"/>
</dbReference>
<dbReference type="GO" id="GO:0051287">
    <property type="term" value="F:NAD binding"/>
    <property type="evidence" value="ECO:0007669"/>
    <property type="project" value="InterPro"/>
</dbReference>
<sequence>MGYVGVTTGLVFAELGWKVTGLDTDALKIQSLSEGKLSFYEPGLDILLSQHLQSDNIRFTSDPIQAIREHSVIFLCVGTPSDINGSADLQYVRNVAEHIGTNMNDYKLVAVKSTVPIDTNRKVRQWIREAQTSPHPFDVVSNPEFLREGSALYDSLHPDRIIIGSNSKQAVDTLKTLYRSINAPVLVTKPKTAEMIKYASNAFLATKISYVNELSRLCDKIGVNISDVTKGMGMDHRIGPHFLRAGIGYGGSCFPKDSKALLYTAKENDIQLSILEKVTEVNNSQASYFLNVWEEKLGGFDHRTIAILGISFKPNTDDLREAPSLAIMQHLLEKQAILRVHDPIAKLPSYLQGEFVQQFDSLEDTLDGADAIILCSEWTDYIGANWSQLRSVMGDYFIFDGRNKLDGKSLTDLGFYYYGIGNR</sequence>
<evidence type="ECO:0000256" key="4">
    <source>
        <dbReference type="ARBA" id="ARBA00023002"/>
    </source>
</evidence>
<dbReference type="Pfam" id="PF03721">
    <property type="entry name" value="UDPG_MGDP_dh_N"/>
    <property type="match status" value="1"/>
</dbReference>
<evidence type="ECO:0000256" key="8">
    <source>
        <dbReference type="PIRSR" id="PIRSR500134-1"/>
    </source>
</evidence>
<dbReference type="GO" id="GO:0003979">
    <property type="term" value="F:UDP-glucose 6-dehydrogenase activity"/>
    <property type="evidence" value="ECO:0007669"/>
    <property type="project" value="UniProtKB-EC"/>
</dbReference>
<dbReference type="GO" id="GO:0006065">
    <property type="term" value="P:UDP-glucuronate biosynthetic process"/>
    <property type="evidence" value="ECO:0007669"/>
    <property type="project" value="UniProtKB-UniPathway"/>
</dbReference>
<feature type="binding site" evidence="9">
    <location>
        <begin position="145"/>
        <end position="148"/>
    </location>
    <ligand>
        <name>substrate</name>
    </ligand>
</feature>
<evidence type="ECO:0000256" key="10">
    <source>
        <dbReference type="PIRSR" id="PIRSR500134-3"/>
    </source>
</evidence>
<evidence type="ECO:0000256" key="9">
    <source>
        <dbReference type="PIRSR" id="PIRSR500134-2"/>
    </source>
</evidence>
<dbReference type="InterPro" id="IPR036220">
    <property type="entry name" value="UDP-Glc/GDP-Man_DH_C_sf"/>
</dbReference>
<feature type="binding site" evidence="9">
    <location>
        <position position="250"/>
    </location>
    <ligand>
        <name>substrate</name>
    </ligand>
</feature>
<dbReference type="InterPro" id="IPR001732">
    <property type="entry name" value="UDP-Glc/GDP-Man_DH_N"/>
</dbReference>
<organism evidence="12 13">
    <name type="scientific">Paenibacillus pectinilyticus</name>
    <dbReference type="NCBI Taxonomy" id="512399"/>
    <lineage>
        <taxon>Bacteria</taxon>
        <taxon>Bacillati</taxon>
        <taxon>Bacillota</taxon>
        <taxon>Bacilli</taxon>
        <taxon>Bacillales</taxon>
        <taxon>Paenibacillaceae</taxon>
        <taxon>Paenibacillus</taxon>
    </lineage>
</organism>
<dbReference type="Pfam" id="PF00984">
    <property type="entry name" value="UDPG_MGDP_dh"/>
    <property type="match status" value="1"/>
</dbReference>
<reference evidence="13" key="1">
    <citation type="submission" date="2016-05" db="EMBL/GenBank/DDBJ databases">
        <title>Paenibacillus oryzae. sp. nov., isolated from the rice root.</title>
        <authorList>
            <person name="Zhang J."/>
            <person name="Zhang X."/>
        </authorList>
    </citation>
    <scope>NUCLEOTIDE SEQUENCE [LARGE SCALE GENOMIC DNA]</scope>
    <source>
        <strain evidence="13">KCTC13222</strain>
    </source>
</reference>
<dbReference type="Gene3D" id="3.40.50.720">
    <property type="entry name" value="NAD(P)-binding Rossmann-like Domain"/>
    <property type="match status" value="2"/>
</dbReference>
<feature type="active site" description="Nucleophile" evidence="8">
    <location>
        <position position="253"/>
    </location>
</feature>
<feature type="binding site" evidence="10">
    <location>
        <position position="320"/>
    </location>
    <ligand>
        <name>NAD(+)</name>
        <dbReference type="ChEBI" id="CHEBI:57540"/>
    </ligand>
</feature>
<feature type="binding site" evidence="10">
    <location>
        <position position="28"/>
    </location>
    <ligand>
        <name>NAD(+)</name>
        <dbReference type="ChEBI" id="CHEBI:57540"/>
    </ligand>
</feature>
<feature type="binding site" evidence="9">
    <location>
        <position position="313"/>
    </location>
    <ligand>
        <name>substrate</name>
    </ligand>
</feature>
<dbReference type="InterPro" id="IPR017476">
    <property type="entry name" value="UDP-Glc/GDP-Man"/>
</dbReference>
<evidence type="ECO:0000256" key="5">
    <source>
        <dbReference type="ARBA" id="ARBA00023027"/>
    </source>
</evidence>
<dbReference type="GO" id="GO:0000271">
    <property type="term" value="P:polysaccharide biosynthetic process"/>
    <property type="evidence" value="ECO:0007669"/>
    <property type="project" value="InterPro"/>
</dbReference>
<feature type="binding site" evidence="10">
    <location>
        <position position="79"/>
    </location>
    <ligand>
        <name>NAD(+)</name>
        <dbReference type="ChEBI" id="CHEBI:57540"/>
    </ligand>
</feature>
<dbReference type="InterPro" id="IPR014026">
    <property type="entry name" value="UDP-Glc/GDP-Man_DH_dimer"/>
</dbReference>
<evidence type="ECO:0000313" key="12">
    <source>
        <dbReference type="EMBL" id="OCT15755.1"/>
    </source>
</evidence>
<dbReference type="InterPro" id="IPR008927">
    <property type="entry name" value="6-PGluconate_DH-like_C_sf"/>
</dbReference>
<dbReference type="STRING" id="512399.A8709_16045"/>
<dbReference type="AlphaFoldDB" id="A0A1C1A5B4"/>
<keyword evidence="5 7" id="KW-0520">NAD</keyword>
<proteinExistence type="inferred from homology"/>
<comment type="similarity">
    <text evidence="2 7">Belongs to the UDP-glucose/GDP-mannose dehydrogenase family.</text>
</comment>
<accession>A0A1C1A5B4</accession>